<accession>A0A8W7P6D3</accession>
<dbReference type="Proteomes" id="UP000075882">
    <property type="component" value="Unassembled WGS sequence"/>
</dbReference>
<sequence length="146" mass="16201">MNSTQLESVVLNKVCPSFLDNWLISPAKRRHTKRFLQTIRFYEAGPRSQQQPLVGAAVRVLWTAGSDHTATGRRATATARKYHTAAGQLSSVRGAPLPLGAVDFARLFRHRAEQLLAFLVGGPQRQGPLLQPDFVLQEAEKEVRLS</sequence>
<dbReference type="AlphaFoldDB" id="A0A8W7P6D3"/>
<organism evidence="1">
    <name type="scientific">Anopheles coluzzii</name>
    <name type="common">African malaria mosquito</name>
    <dbReference type="NCBI Taxonomy" id="1518534"/>
    <lineage>
        <taxon>Eukaryota</taxon>
        <taxon>Metazoa</taxon>
        <taxon>Ecdysozoa</taxon>
        <taxon>Arthropoda</taxon>
        <taxon>Hexapoda</taxon>
        <taxon>Insecta</taxon>
        <taxon>Pterygota</taxon>
        <taxon>Neoptera</taxon>
        <taxon>Endopterygota</taxon>
        <taxon>Diptera</taxon>
        <taxon>Nematocera</taxon>
        <taxon>Culicoidea</taxon>
        <taxon>Culicidae</taxon>
        <taxon>Anophelinae</taxon>
        <taxon>Anopheles</taxon>
    </lineage>
</organism>
<proteinExistence type="predicted"/>
<dbReference type="EnsemblMetazoa" id="ACOM026685-RA">
    <property type="protein sequence ID" value="ACOM026685-PA.1"/>
    <property type="gene ID" value="ACOM026685"/>
</dbReference>
<name>A0A8W7P6D3_ANOCL</name>
<reference evidence="1" key="1">
    <citation type="submission" date="2022-08" db="UniProtKB">
        <authorList>
            <consortium name="EnsemblMetazoa"/>
        </authorList>
    </citation>
    <scope>IDENTIFICATION</scope>
</reference>
<evidence type="ECO:0000313" key="1">
    <source>
        <dbReference type="EnsemblMetazoa" id="ACOM026685-PA.1"/>
    </source>
</evidence>
<protein>
    <submittedName>
        <fullName evidence="1">Uncharacterized protein</fullName>
    </submittedName>
</protein>